<dbReference type="RefSeq" id="WP_302109120.1">
    <property type="nucleotide sequence ID" value="NZ_JAUKTR010000001.1"/>
</dbReference>
<sequence length="162" mass="17573">MPPLDPTIAYRRALGAFATGVCVVTADSAEGPLGLTVNSFTSVSLTPPLILWCLEETSARWPAFATAERFAVHVLGAEQAALAERFATGICRLESDELEPRVDGEPPLMPGALTRLICTTTERTQAGDHLIVLGRVDRWETRPGDGLVFYKGWYSKVEGQGR</sequence>
<evidence type="ECO:0000259" key="2">
    <source>
        <dbReference type="SMART" id="SM00903"/>
    </source>
</evidence>
<dbReference type="InterPro" id="IPR002563">
    <property type="entry name" value="Flavin_Rdtase-like_dom"/>
</dbReference>
<feature type="domain" description="Flavin reductase like" evidence="2">
    <location>
        <begin position="14"/>
        <end position="156"/>
    </location>
</feature>
<dbReference type="PANTHER" id="PTHR30466">
    <property type="entry name" value="FLAVIN REDUCTASE"/>
    <property type="match status" value="1"/>
</dbReference>
<evidence type="ECO:0000313" key="3">
    <source>
        <dbReference type="EMBL" id="MDO1558722.1"/>
    </source>
</evidence>
<dbReference type="SMART" id="SM00903">
    <property type="entry name" value="Flavin_Reduct"/>
    <property type="match status" value="1"/>
</dbReference>
<accession>A0ABT8SJJ3</accession>
<dbReference type="InterPro" id="IPR012349">
    <property type="entry name" value="Split_barrel_FMN-bd"/>
</dbReference>
<protein>
    <submittedName>
        <fullName evidence="3">Flavin reductase family protein</fullName>
        <ecNumber evidence="3">1.-.-.-</ecNumber>
    </submittedName>
</protein>
<comment type="caution">
    <text evidence="3">The sequence shown here is derived from an EMBL/GenBank/DDBJ whole genome shotgun (WGS) entry which is preliminary data.</text>
</comment>
<organism evidence="3 4">
    <name type="scientific">Peiella sedimenti</name>
    <dbReference type="NCBI Taxonomy" id="3061083"/>
    <lineage>
        <taxon>Bacteria</taxon>
        <taxon>Pseudomonadati</taxon>
        <taxon>Pseudomonadota</taxon>
        <taxon>Alphaproteobacteria</taxon>
        <taxon>Caulobacterales</taxon>
        <taxon>Caulobacteraceae</taxon>
        <taxon>Peiella</taxon>
    </lineage>
</organism>
<dbReference type="Gene3D" id="2.30.110.10">
    <property type="entry name" value="Electron Transport, Fmn-binding Protein, Chain A"/>
    <property type="match status" value="1"/>
</dbReference>
<evidence type="ECO:0000256" key="1">
    <source>
        <dbReference type="ARBA" id="ARBA00023002"/>
    </source>
</evidence>
<reference evidence="3" key="1">
    <citation type="submission" date="2023-07" db="EMBL/GenBank/DDBJ databases">
        <title>Brevundimonas soil sp. nov., isolated from the soil of chemical plant.</title>
        <authorList>
            <person name="Wu N."/>
        </authorList>
    </citation>
    <scope>NUCLEOTIDE SEQUENCE</scope>
    <source>
        <strain evidence="3">XZ-24</strain>
    </source>
</reference>
<dbReference type="PANTHER" id="PTHR30466:SF1">
    <property type="entry name" value="FMN REDUCTASE (NADH) RUTF"/>
    <property type="match status" value="1"/>
</dbReference>
<evidence type="ECO:0000313" key="4">
    <source>
        <dbReference type="Proteomes" id="UP001169063"/>
    </source>
</evidence>
<dbReference type="Pfam" id="PF01613">
    <property type="entry name" value="Flavin_Reduct"/>
    <property type="match status" value="1"/>
</dbReference>
<dbReference type="GO" id="GO:0016491">
    <property type="term" value="F:oxidoreductase activity"/>
    <property type="evidence" value="ECO:0007669"/>
    <property type="project" value="UniProtKB-KW"/>
</dbReference>
<dbReference type="EC" id="1.-.-.-" evidence="3"/>
<keyword evidence="4" id="KW-1185">Reference proteome</keyword>
<dbReference type="SUPFAM" id="SSF50475">
    <property type="entry name" value="FMN-binding split barrel"/>
    <property type="match status" value="1"/>
</dbReference>
<dbReference type="InterPro" id="IPR050268">
    <property type="entry name" value="NADH-dep_flavin_reductase"/>
</dbReference>
<keyword evidence="1 3" id="KW-0560">Oxidoreductase</keyword>
<gene>
    <name evidence="3" type="ORF">Q0812_04695</name>
</gene>
<proteinExistence type="predicted"/>
<dbReference type="Proteomes" id="UP001169063">
    <property type="component" value="Unassembled WGS sequence"/>
</dbReference>
<name>A0ABT8SJJ3_9CAUL</name>
<dbReference type="EMBL" id="JAUKTR010000001">
    <property type="protein sequence ID" value="MDO1558722.1"/>
    <property type="molecule type" value="Genomic_DNA"/>
</dbReference>